<dbReference type="Pfam" id="PF12680">
    <property type="entry name" value="SnoaL_2"/>
    <property type="match status" value="1"/>
</dbReference>
<proteinExistence type="predicted"/>
<dbReference type="InterPro" id="IPR032710">
    <property type="entry name" value="NTF2-like_dom_sf"/>
</dbReference>
<dbReference type="STRING" id="2041.AERYTH_06395"/>
<reference evidence="2 3" key="1">
    <citation type="journal article" date="1991" name="Int. J. Syst. Bacteriol.">
        <title>Description of the erythromycin-producing bacterium Arthrobacter sp. strain NRRL B-3381 as Aeromicrobium erythreum gen. nov., sp. nov.</title>
        <authorList>
            <person name="Miller E.S."/>
            <person name="Woese C.R."/>
            <person name="Brenner S."/>
        </authorList>
    </citation>
    <scope>NUCLEOTIDE SEQUENCE [LARGE SCALE GENOMIC DNA]</scope>
    <source>
        <strain evidence="2 3">AR18</strain>
    </source>
</reference>
<evidence type="ECO:0000313" key="2">
    <source>
        <dbReference type="EMBL" id="ALX04344.1"/>
    </source>
</evidence>
<dbReference type="EMBL" id="CP011502">
    <property type="protein sequence ID" value="ALX04344.1"/>
    <property type="molecule type" value="Genomic_DNA"/>
</dbReference>
<dbReference type="AlphaFoldDB" id="A0A0U3T0T1"/>
<sequence length="133" mass="14766">MSPSPDRPAAVDAWHEVVRTGDLERLDALLADAVVFRSPAVHTPQEGRATTTLYLRAALEVLGPHLAYHRQLWDEESAVLEFTTEVGGKQVHGVDMLRWGPDDRLVEFTVMVRPLQGLTALVEEMGATLRRLA</sequence>
<dbReference type="Gene3D" id="3.10.450.50">
    <property type="match status" value="1"/>
</dbReference>
<dbReference type="RefSeq" id="WP_067856125.1">
    <property type="nucleotide sequence ID" value="NZ_CP011502.1"/>
</dbReference>
<dbReference type="Proteomes" id="UP000067689">
    <property type="component" value="Chromosome"/>
</dbReference>
<dbReference type="InterPro" id="IPR037401">
    <property type="entry name" value="SnoaL-like"/>
</dbReference>
<dbReference type="OrthoDB" id="1163083at2"/>
<gene>
    <name evidence="2" type="ORF">AERYTH_06395</name>
</gene>
<feature type="domain" description="SnoaL-like" evidence="1">
    <location>
        <begin position="11"/>
        <end position="107"/>
    </location>
</feature>
<protein>
    <submittedName>
        <fullName evidence="2">Polyketide cyclase</fullName>
    </submittedName>
</protein>
<name>A0A0U3T0T1_9ACTN</name>
<dbReference type="PATRIC" id="fig|2041.4.peg.1342"/>
<evidence type="ECO:0000313" key="3">
    <source>
        <dbReference type="Proteomes" id="UP000067689"/>
    </source>
</evidence>
<organism evidence="2 3">
    <name type="scientific">Aeromicrobium erythreum</name>
    <dbReference type="NCBI Taxonomy" id="2041"/>
    <lineage>
        <taxon>Bacteria</taxon>
        <taxon>Bacillati</taxon>
        <taxon>Actinomycetota</taxon>
        <taxon>Actinomycetes</taxon>
        <taxon>Propionibacteriales</taxon>
        <taxon>Nocardioidaceae</taxon>
        <taxon>Aeromicrobium</taxon>
    </lineage>
</organism>
<evidence type="ECO:0000259" key="1">
    <source>
        <dbReference type="Pfam" id="PF12680"/>
    </source>
</evidence>
<dbReference type="SUPFAM" id="SSF54427">
    <property type="entry name" value="NTF2-like"/>
    <property type="match status" value="1"/>
</dbReference>
<accession>A0A0U3T0T1</accession>
<keyword evidence="3" id="KW-1185">Reference proteome</keyword>
<dbReference type="KEGG" id="aer:AERYTH_06395"/>